<feature type="non-terminal residue" evidence="3">
    <location>
        <position position="1"/>
    </location>
</feature>
<protein>
    <submittedName>
        <fullName evidence="3">5668_t:CDS:1</fullName>
    </submittedName>
</protein>
<organism evidence="3 4">
    <name type="scientific">Acaulospora morrowiae</name>
    <dbReference type="NCBI Taxonomy" id="94023"/>
    <lineage>
        <taxon>Eukaryota</taxon>
        <taxon>Fungi</taxon>
        <taxon>Fungi incertae sedis</taxon>
        <taxon>Mucoromycota</taxon>
        <taxon>Glomeromycotina</taxon>
        <taxon>Glomeromycetes</taxon>
        <taxon>Diversisporales</taxon>
        <taxon>Acaulosporaceae</taxon>
        <taxon>Acaulospora</taxon>
    </lineage>
</organism>
<dbReference type="Proteomes" id="UP000789342">
    <property type="component" value="Unassembled WGS sequence"/>
</dbReference>
<dbReference type="PROSITE" id="PS50020">
    <property type="entry name" value="WW_DOMAIN_2"/>
    <property type="match status" value="1"/>
</dbReference>
<name>A0A9N8VW02_9GLOM</name>
<evidence type="ECO:0000256" key="1">
    <source>
        <dbReference type="SAM" id="MobiDB-lite"/>
    </source>
</evidence>
<dbReference type="InterPro" id="IPR036020">
    <property type="entry name" value="WW_dom_sf"/>
</dbReference>
<reference evidence="3" key="1">
    <citation type="submission" date="2021-06" db="EMBL/GenBank/DDBJ databases">
        <authorList>
            <person name="Kallberg Y."/>
            <person name="Tangrot J."/>
            <person name="Rosling A."/>
        </authorList>
    </citation>
    <scope>NUCLEOTIDE SEQUENCE</scope>
    <source>
        <strain evidence="3">CL551</strain>
    </source>
</reference>
<dbReference type="PROSITE" id="PS01159">
    <property type="entry name" value="WW_DOMAIN_1"/>
    <property type="match status" value="1"/>
</dbReference>
<sequence length="96" mass="11561">MARNLPAGWEERFDPTHNRPYYANHNNRTTTWYDPRIEHLGPPPPYQSEPLMNQQSQYVPDFSYNREPQYTPVHQYTHPQVYFGPTQPYQPTSYYP</sequence>
<dbReference type="Pfam" id="PF00397">
    <property type="entry name" value="WW"/>
    <property type="match status" value="1"/>
</dbReference>
<dbReference type="SUPFAM" id="SSF51045">
    <property type="entry name" value="WW domain"/>
    <property type="match status" value="1"/>
</dbReference>
<gene>
    <name evidence="3" type="ORF">AMORRO_LOCUS1458</name>
</gene>
<evidence type="ECO:0000313" key="3">
    <source>
        <dbReference type="EMBL" id="CAG8462334.1"/>
    </source>
</evidence>
<dbReference type="SMART" id="SM00456">
    <property type="entry name" value="WW"/>
    <property type="match status" value="1"/>
</dbReference>
<comment type="caution">
    <text evidence="3">The sequence shown here is derived from an EMBL/GenBank/DDBJ whole genome shotgun (WGS) entry which is preliminary data.</text>
</comment>
<dbReference type="Gene3D" id="2.20.70.10">
    <property type="match status" value="1"/>
</dbReference>
<evidence type="ECO:0000313" key="4">
    <source>
        <dbReference type="Proteomes" id="UP000789342"/>
    </source>
</evidence>
<dbReference type="EMBL" id="CAJVPV010000546">
    <property type="protein sequence ID" value="CAG8462334.1"/>
    <property type="molecule type" value="Genomic_DNA"/>
</dbReference>
<feature type="domain" description="WW" evidence="2">
    <location>
        <begin position="3"/>
        <end position="37"/>
    </location>
</feature>
<accession>A0A9N8VW02</accession>
<dbReference type="InterPro" id="IPR001202">
    <property type="entry name" value="WW_dom"/>
</dbReference>
<dbReference type="AlphaFoldDB" id="A0A9N8VW02"/>
<dbReference type="CDD" id="cd00201">
    <property type="entry name" value="WW"/>
    <property type="match status" value="1"/>
</dbReference>
<evidence type="ECO:0000259" key="2">
    <source>
        <dbReference type="PROSITE" id="PS50020"/>
    </source>
</evidence>
<dbReference type="OrthoDB" id="2448840at2759"/>
<keyword evidence="4" id="KW-1185">Reference proteome</keyword>
<feature type="region of interest" description="Disordered" evidence="1">
    <location>
        <begin position="1"/>
        <end position="26"/>
    </location>
</feature>
<proteinExistence type="predicted"/>